<feature type="compositionally biased region" description="Polar residues" evidence="12">
    <location>
        <begin position="1"/>
        <end position="12"/>
    </location>
</feature>
<dbReference type="EC" id="3.2.2.27" evidence="3"/>
<dbReference type="RefSeq" id="WP_148971533.1">
    <property type="nucleotide sequence ID" value="NZ_CP043316.1"/>
</dbReference>
<keyword evidence="9" id="KW-0408">Iron</keyword>
<evidence type="ECO:0000256" key="11">
    <source>
        <dbReference type="ARBA" id="ARBA00023204"/>
    </source>
</evidence>
<dbReference type="GO" id="GO:0006281">
    <property type="term" value="P:DNA repair"/>
    <property type="evidence" value="ECO:0007669"/>
    <property type="project" value="UniProtKB-KW"/>
</dbReference>
<dbReference type="KEGG" id="cpri:FZC34_00580"/>
<evidence type="ECO:0000259" key="13">
    <source>
        <dbReference type="SMART" id="SM00986"/>
    </source>
</evidence>
<dbReference type="PANTHER" id="PTHR33693">
    <property type="entry name" value="TYPE-5 URACIL-DNA GLYCOSYLASE"/>
    <property type="match status" value="1"/>
</dbReference>
<evidence type="ECO:0000256" key="3">
    <source>
        <dbReference type="ARBA" id="ARBA00012030"/>
    </source>
</evidence>
<evidence type="ECO:0000256" key="4">
    <source>
        <dbReference type="ARBA" id="ARBA00019403"/>
    </source>
</evidence>
<dbReference type="InterPro" id="IPR005273">
    <property type="entry name" value="Ura-DNA_glyco_family4"/>
</dbReference>
<dbReference type="SMART" id="SM00987">
    <property type="entry name" value="UreE_C"/>
    <property type="match status" value="1"/>
</dbReference>
<dbReference type="InterPro" id="IPR051536">
    <property type="entry name" value="UDG_Type-4/5"/>
</dbReference>
<dbReference type="Proteomes" id="UP000325004">
    <property type="component" value="Chromosome"/>
</dbReference>
<feature type="compositionally biased region" description="Polar residues" evidence="12">
    <location>
        <begin position="26"/>
        <end position="46"/>
    </location>
</feature>
<keyword evidence="10" id="KW-0411">Iron-sulfur</keyword>
<dbReference type="AlphaFoldDB" id="A0A5C0UFB9"/>
<evidence type="ECO:0000256" key="10">
    <source>
        <dbReference type="ARBA" id="ARBA00023014"/>
    </source>
</evidence>
<reference evidence="14 15" key="1">
    <citation type="submission" date="2019-08" db="EMBL/GenBank/DDBJ databases">
        <title>Highly reduced genomes of protist endosymbionts show evolutionary convergence.</title>
        <authorList>
            <person name="George E."/>
            <person name="Husnik F."/>
            <person name="Tashyreva D."/>
            <person name="Prokopchuk G."/>
            <person name="Horak A."/>
            <person name="Kwong W.K."/>
            <person name="Lukes J."/>
            <person name="Keeling P.J."/>
        </authorList>
    </citation>
    <scope>NUCLEOTIDE SEQUENCE [LARGE SCALE GENOMIC DNA]</scope>
    <source>
        <strain evidence="14">1604LC</strain>
    </source>
</reference>
<comment type="similarity">
    <text evidence="2">Belongs to the uracil-DNA glycosylase (UDG) superfamily. Type 4 (UDGa) family.</text>
</comment>
<evidence type="ECO:0000256" key="1">
    <source>
        <dbReference type="ARBA" id="ARBA00001400"/>
    </source>
</evidence>
<evidence type="ECO:0000256" key="5">
    <source>
        <dbReference type="ARBA" id="ARBA00022485"/>
    </source>
</evidence>
<keyword evidence="6" id="KW-0479">Metal-binding</keyword>
<dbReference type="NCBIfam" id="TIGR00758">
    <property type="entry name" value="UDG_fam4"/>
    <property type="match status" value="1"/>
</dbReference>
<evidence type="ECO:0000256" key="7">
    <source>
        <dbReference type="ARBA" id="ARBA00022763"/>
    </source>
</evidence>
<dbReference type="EMBL" id="CP043316">
    <property type="protein sequence ID" value="QEK38417.1"/>
    <property type="molecule type" value="Genomic_DNA"/>
</dbReference>
<feature type="domain" description="Uracil-DNA glycosylase-like" evidence="13">
    <location>
        <begin position="114"/>
        <end position="260"/>
    </location>
</feature>
<dbReference type="GO" id="GO:0046872">
    <property type="term" value="F:metal ion binding"/>
    <property type="evidence" value="ECO:0007669"/>
    <property type="project" value="UniProtKB-KW"/>
</dbReference>
<evidence type="ECO:0000256" key="8">
    <source>
        <dbReference type="ARBA" id="ARBA00022801"/>
    </source>
</evidence>
<accession>A0A5C0UFB9</accession>
<dbReference type="InterPro" id="IPR036895">
    <property type="entry name" value="Uracil-DNA_glycosylase-like_sf"/>
</dbReference>
<dbReference type="GO" id="GO:0004844">
    <property type="term" value="F:uracil DNA N-glycosylase activity"/>
    <property type="evidence" value="ECO:0007669"/>
    <property type="project" value="UniProtKB-EC"/>
</dbReference>
<dbReference type="Pfam" id="PF03167">
    <property type="entry name" value="UDG"/>
    <property type="match status" value="1"/>
</dbReference>
<feature type="region of interest" description="Disordered" evidence="12">
    <location>
        <begin position="1"/>
        <end position="46"/>
    </location>
</feature>
<gene>
    <name evidence="14" type="ORF">FZC34_00580</name>
</gene>
<dbReference type="GO" id="GO:0051539">
    <property type="term" value="F:4 iron, 4 sulfur cluster binding"/>
    <property type="evidence" value="ECO:0007669"/>
    <property type="project" value="UniProtKB-KW"/>
</dbReference>
<evidence type="ECO:0000256" key="6">
    <source>
        <dbReference type="ARBA" id="ARBA00022723"/>
    </source>
</evidence>
<keyword evidence="8" id="KW-0378">Hydrolase</keyword>
<protein>
    <recommendedName>
        <fullName evidence="4">Type-4 uracil-DNA glycosylase</fullName>
        <ecNumber evidence="3">3.2.2.27</ecNumber>
    </recommendedName>
</protein>
<keyword evidence="11" id="KW-0234">DNA repair</keyword>
<keyword evidence="15" id="KW-1185">Reference proteome</keyword>
<dbReference type="SMART" id="SM00986">
    <property type="entry name" value="UDG"/>
    <property type="match status" value="1"/>
</dbReference>
<keyword evidence="5" id="KW-0004">4Fe-4S</keyword>
<evidence type="ECO:0000256" key="9">
    <source>
        <dbReference type="ARBA" id="ARBA00023004"/>
    </source>
</evidence>
<name>A0A5C0UFB9_9PROT</name>
<evidence type="ECO:0000256" key="12">
    <source>
        <dbReference type="SAM" id="MobiDB-lite"/>
    </source>
</evidence>
<dbReference type="CDD" id="cd10030">
    <property type="entry name" value="UDG-F4_TTUDGA_SPO1dp_like"/>
    <property type="match status" value="1"/>
</dbReference>
<evidence type="ECO:0000256" key="2">
    <source>
        <dbReference type="ARBA" id="ARBA00006521"/>
    </source>
</evidence>
<evidence type="ECO:0000313" key="14">
    <source>
        <dbReference type="EMBL" id="QEK38417.1"/>
    </source>
</evidence>
<proteinExistence type="inferred from homology"/>
<evidence type="ECO:0000313" key="15">
    <source>
        <dbReference type="Proteomes" id="UP000325004"/>
    </source>
</evidence>
<keyword evidence="7" id="KW-0227">DNA damage</keyword>
<dbReference type="SUPFAM" id="SSF52141">
    <property type="entry name" value="Uracil-DNA glycosylase-like"/>
    <property type="match status" value="1"/>
</dbReference>
<dbReference type="InterPro" id="IPR005122">
    <property type="entry name" value="Uracil-DNA_glycosylase-like"/>
</dbReference>
<organism evidence="14 15">
    <name type="scientific">Candidatus Cytomitobacter primus</name>
    <dbReference type="NCBI Taxonomy" id="2066024"/>
    <lineage>
        <taxon>Bacteria</taxon>
        <taxon>Pseudomonadati</taxon>
        <taxon>Pseudomonadota</taxon>
        <taxon>Alphaproteobacteria</taxon>
        <taxon>Holosporales</taxon>
        <taxon>Holosporaceae</taxon>
        <taxon>Candidatus Cytomitobacter</taxon>
    </lineage>
</organism>
<sequence>MQSKSRIPNYSQLKKKLPSVKKPPSINSESINKNTNQSMHVGEKQTSTQYNHTNQISNFTNKTNSINIHKKEKQTLKENKQIIEFIKSNTLTELRMQLAKVNLPFKQHATTMVFSDGDSESPLMFIGEAPGQEEDKQGKPFVGESGKLLETMLNAAGIYRKNYYITNIVPWRPPSNRTPTLEEINIMRPYIMNHIDIIKPKIVVLIGSTSHRAVMNQIKAITTIRGQFTEKDNMLFMPVFHPSYLLRSPSKKKEMWHDILTLKHKLLEMNLNIIDS</sequence>
<comment type="catalytic activity">
    <reaction evidence="1">
        <text>Hydrolyzes single-stranded DNA or mismatched double-stranded DNA and polynucleotides, releasing free uracil.</text>
        <dbReference type="EC" id="3.2.2.27"/>
    </reaction>
</comment>
<dbReference type="PANTHER" id="PTHR33693:SF1">
    <property type="entry name" value="TYPE-4 URACIL-DNA GLYCOSYLASE"/>
    <property type="match status" value="1"/>
</dbReference>
<dbReference type="Gene3D" id="3.40.470.10">
    <property type="entry name" value="Uracil-DNA glycosylase-like domain"/>
    <property type="match status" value="1"/>
</dbReference>
<dbReference type="OrthoDB" id="5290748at2"/>